<dbReference type="AlphaFoldDB" id="A0A655EQE3"/>
<sequence>MGEDGQLYISGMPEKGALQVNWGKDQAQQCRVAFTLPEQQDNTGVVMANAVCR</sequence>
<dbReference type="PANTHER" id="PTHR30451:SF21">
    <property type="entry name" value="FIMBRIAL USHER DOMAIN-CONTAINING PROTEIN YDET-RELATED"/>
    <property type="match status" value="1"/>
</dbReference>
<dbReference type="InterPro" id="IPR000015">
    <property type="entry name" value="Fimb_usher"/>
</dbReference>
<name>A0A655EQE3_SALET</name>
<proteinExistence type="predicted"/>
<dbReference type="GO" id="GO:0009297">
    <property type="term" value="P:pilus assembly"/>
    <property type="evidence" value="ECO:0007669"/>
    <property type="project" value="InterPro"/>
</dbReference>
<dbReference type="GO" id="GO:0009279">
    <property type="term" value="C:cell outer membrane"/>
    <property type="evidence" value="ECO:0007669"/>
    <property type="project" value="TreeGrafter"/>
</dbReference>
<evidence type="ECO:0000313" key="3">
    <source>
        <dbReference type="Proteomes" id="UP000041314"/>
    </source>
</evidence>
<evidence type="ECO:0000259" key="1">
    <source>
        <dbReference type="Pfam" id="PF13953"/>
    </source>
</evidence>
<accession>A0A655EQE3</accession>
<gene>
    <name evidence="2" type="primary">lpfC_2</name>
    <name evidence="2" type="ORF">ERS008198_05018</name>
</gene>
<dbReference type="Proteomes" id="UP000041314">
    <property type="component" value="Unassembled WGS sequence"/>
</dbReference>
<dbReference type="PANTHER" id="PTHR30451">
    <property type="entry name" value="OUTER MEMBRANE USHER PROTEIN"/>
    <property type="match status" value="1"/>
</dbReference>
<dbReference type="Pfam" id="PF13953">
    <property type="entry name" value="PapC_C"/>
    <property type="match status" value="1"/>
</dbReference>
<dbReference type="InterPro" id="IPR025949">
    <property type="entry name" value="PapC-like_C"/>
</dbReference>
<dbReference type="InterPro" id="IPR043142">
    <property type="entry name" value="PapC-like_C_sf"/>
</dbReference>
<protein>
    <submittedName>
        <fullName evidence="2">Outer membrane fimbrial usher protein</fullName>
    </submittedName>
</protein>
<organism evidence="2 3">
    <name type="scientific">Salmonella enterica subsp. enterica serovar Bovismorbificans</name>
    <dbReference type="NCBI Taxonomy" id="58097"/>
    <lineage>
        <taxon>Bacteria</taxon>
        <taxon>Pseudomonadati</taxon>
        <taxon>Pseudomonadota</taxon>
        <taxon>Gammaproteobacteria</taxon>
        <taxon>Enterobacterales</taxon>
        <taxon>Enterobacteriaceae</taxon>
        <taxon>Salmonella</taxon>
    </lineage>
</organism>
<reference evidence="2 3" key="1">
    <citation type="submission" date="2015-03" db="EMBL/GenBank/DDBJ databases">
        <authorList>
            <consortium name="Pathogen Informatics"/>
        </authorList>
    </citation>
    <scope>NUCLEOTIDE SEQUENCE [LARGE SCALE GENOMIC DNA]</scope>
    <source>
        <strain evidence="2 3">A1104</strain>
    </source>
</reference>
<dbReference type="EMBL" id="CQPA01000095">
    <property type="protein sequence ID" value="CNV31649.1"/>
    <property type="molecule type" value="Genomic_DNA"/>
</dbReference>
<evidence type="ECO:0000313" key="2">
    <source>
        <dbReference type="EMBL" id="CNV31649.1"/>
    </source>
</evidence>
<dbReference type="GO" id="GO:0015473">
    <property type="term" value="F:fimbrial usher porin activity"/>
    <property type="evidence" value="ECO:0007669"/>
    <property type="project" value="InterPro"/>
</dbReference>
<feature type="domain" description="PapC-like C-terminal" evidence="1">
    <location>
        <begin position="2"/>
        <end position="38"/>
    </location>
</feature>
<dbReference type="Gene3D" id="2.60.40.2070">
    <property type="match status" value="1"/>
</dbReference>